<feature type="signal peptide" evidence="2">
    <location>
        <begin position="1"/>
        <end position="23"/>
    </location>
</feature>
<proteinExistence type="predicted"/>
<evidence type="ECO:0000256" key="2">
    <source>
        <dbReference type="SAM" id="SignalP"/>
    </source>
</evidence>
<keyword evidence="2" id="KW-0732">Signal</keyword>
<feature type="region of interest" description="Disordered" evidence="1">
    <location>
        <begin position="22"/>
        <end position="44"/>
    </location>
</feature>
<evidence type="ECO:0000313" key="3">
    <source>
        <dbReference type="EMBL" id="MBY8336008.1"/>
    </source>
</evidence>
<protein>
    <submittedName>
        <fullName evidence="3">Uncharacterized protein</fullName>
    </submittedName>
</protein>
<dbReference type="PROSITE" id="PS51257">
    <property type="entry name" value="PROKAR_LIPOPROTEIN"/>
    <property type="match status" value="1"/>
</dbReference>
<feature type="chain" id="PRO_5046622845" evidence="2">
    <location>
        <begin position="24"/>
        <end position="237"/>
    </location>
</feature>
<evidence type="ECO:0000256" key="1">
    <source>
        <dbReference type="SAM" id="MobiDB-lite"/>
    </source>
</evidence>
<feature type="compositionally biased region" description="Low complexity" evidence="1">
    <location>
        <begin position="32"/>
        <end position="42"/>
    </location>
</feature>
<reference evidence="3 4" key="1">
    <citation type="submission" date="2021-07" db="EMBL/GenBank/DDBJ databases">
        <title>Alteriqipengyuania abyssalis NZ-12B nov, sp.nov isolated from deep sea sponge in pacific ocean.</title>
        <authorList>
            <person name="Tareen S."/>
            <person name="Wink J."/>
        </authorList>
    </citation>
    <scope>NUCLEOTIDE SEQUENCE [LARGE SCALE GENOMIC DNA]</scope>
    <source>
        <strain evidence="3 4">NZ-12B</strain>
    </source>
</reference>
<evidence type="ECO:0000313" key="4">
    <source>
        <dbReference type="Proteomes" id="UP000759298"/>
    </source>
</evidence>
<gene>
    <name evidence="3" type="ORF">KYN89_03015</name>
</gene>
<accession>A0ABS7PBX1</accession>
<dbReference type="Proteomes" id="UP000759298">
    <property type="component" value="Unassembled WGS sequence"/>
</dbReference>
<dbReference type="EMBL" id="JAHWXP010000001">
    <property type="protein sequence ID" value="MBY8336008.1"/>
    <property type="molecule type" value="Genomic_DNA"/>
</dbReference>
<comment type="caution">
    <text evidence="3">The sequence shown here is derived from an EMBL/GenBank/DDBJ whole genome shotgun (WGS) entry which is preliminary data.</text>
</comment>
<sequence>MISRFACCAALLALAACSGGSEEAEPAPAPSPTATSDAPSEPRNLVASDFGELKVGAKIEGPLGPEIEASIIAGGRSIGDIVSYVACPEEYDTCDPEDMPEGTVYTYVHIVTPGTDAPNDPPFTRPVGLDEVAAATVFGTVREAYGFTGAIGYDRKQAAKALGPDGVIRVEDDNGTLVWRAVGGNNWGTGEPITFFWQSTLPPEGPAEAYTLRADEKIALATGPFPPKIEKQDDTAP</sequence>
<dbReference type="RefSeq" id="WP_222823733.1">
    <property type="nucleotide sequence ID" value="NZ_JAHWXP010000001.1"/>
</dbReference>
<name>A0ABS7PBX1_9SPHN</name>
<keyword evidence="4" id="KW-1185">Reference proteome</keyword>
<organism evidence="3 4">
    <name type="scientific">Alteriqipengyuania abyssalis</name>
    <dbReference type="NCBI Taxonomy" id="2860200"/>
    <lineage>
        <taxon>Bacteria</taxon>
        <taxon>Pseudomonadati</taxon>
        <taxon>Pseudomonadota</taxon>
        <taxon>Alphaproteobacteria</taxon>
        <taxon>Sphingomonadales</taxon>
        <taxon>Erythrobacteraceae</taxon>
        <taxon>Alteriqipengyuania</taxon>
    </lineage>
</organism>